<dbReference type="EMBL" id="JBFXLT010000071">
    <property type="protein sequence ID" value="KAL2810498.1"/>
    <property type="molecule type" value="Genomic_DNA"/>
</dbReference>
<dbReference type="Pfam" id="PF18648">
    <property type="entry name" value="ADPRTs_Tse2"/>
    <property type="match status" value="1"/>
</dbReference>
<protein>
    <recommendedName>
        <fullName evidence="1">Tse2 ADP-ribosyltransferase toxin domain-containing protein</fullName>
    </recommendedName>
</protein>
<reference evidence="2 3" key="1">
    <citation type="submission" date="2024-07" db="EMBL/GenBank/DDBJ databases">
        <title>Section-level genome sequencing and comparative genomics of Aspergillus sections Usti and Cavernicolus.</title>
        <authorList>
            <consortium name="Lawrence Berkeley National Laboratory"/>
            <person name="Nybo J.L."/>
            <person name="Vesth T.C."/>
            <person name="Theobald S."/>
            <person name="Frisvad J.C."/>
            <person name="Larsen T.O."/>
            <person name="Kjaerboelling I."/>
            <person name="Rothschild-Mancinelli K."/>
            <person name="Lyhne E.K."/>
            <person name="Kogle M.E."/>
            <person name="Barry K."/>
            <person name="Clum A."/>
            <person name="Na H."/>
            <person name="Ledsgaard L."/>
            <person name="Lin J."/>
            <person name="Lipzen A."/>
            <person name="Kuo A."/>
            <person name="Riley R."/>
            <person name="Mondo S."/>
            <person name="Labutti K."/>
            <person name="Haridas S."/>
            <person name="Pangalinan J."/>
            <person name="Salamov A.A."/>
            <person name="Simmons B.A."/>
            <person name="Magnuson J.K."/>
            <person name="Chen J."/>
            <person name="Drula E."/>
            <person name="Henrissat B."/>
            <person name="Wiebenga A."/>
            <person name="Lubbers R.J."/>
            <person name="Gomes A.C."/>
            <person name="Makela M.R."/>
            <person name="Stajich J."/>
            <person name="Grigoriev I.V."/>
            <person name="Mortensen U.H."/>
            <person name="De Vries R.P."/>
            <person name="Baker S.E."/>
            <person name="Andersen M.R."/>
        </authorList>
    </citation>
    <scope>NUCLEOTIDE SEQUENCE [LARGE SCALE GENOMIC DNA]</scope>
    <source>
        <strain evidence="2 3">CBS 588.65</strain>
    </source>
</reference>
<feature type="domain" description="Tse2 ADP-ribosyltransferase toxin" evidence="1">
    <location>
        <begin position="25"/>
        <end position="146"/>
    </location>
</feature>
<name>A0ABR4H4W1_9EURO</name>
<evidence type="ECO:0000313" key="2">
    <source>
        <dbReference type="EMBL" id="KAL2810498.1"/>
    </source>
</evidence>
<comment type="caution">
    <text evidence="2">The sequence shown here is derived from an EMBL/GenBank/DDBJ whole genome shotgun (WGS) entry which is preliminary data.</text>
</comment>
<gene>
    <name evidence="2" type="ORF">BJX63DRAFT_423087</name>
</gene>
<proteinExistence type="predicted"/>
<dbReference type="Proteomes" id="UP001610334">
    <property type="component" value="Unassembled WGS sequence"/>
</dbReference>
<keyword evidence="3" id="KW-1185">Reference proteome</keyword>
<evidence type="ECO:0000313" key="3">
    <source>
        <dbReference type="Proteomes" id="UP001610334"/>
    </source>
</evidence>
<dbReference type="InterPro" id="IPR041018">
    <property type="entry name" value="ADPRTs_Tse2"/>
</dbReference>
<accession>A0ABR4H4W1</accession>
<evidence type="ECO:0000259" key="1">
    <source>
        <dbReference type="Pfam" id="PF18648"/>
    </source>
</evidence>
<organism evidence="2 3">
    <name type="scientific">Aspergillus granulosus</name>
    <dbReference type="NCBI Taxonomy" id="176169"/>
    <lineage>
        <taxon>Eukaryota</taxon>
        <taxon>Fungi</taxon>
        <taxon>Dikarya</taxon>
        <taxon>Ascomycota</taxon>
        <taxon>Pezizomycotina</taxon>
        <taxon>Eurotiomycetes</taxon>
        <taxon>Eurotiomycetidae</taxon>
        <taxon>Eurotiales</taxon>
        <taxon>Aspergillaceae</taxon>
        <taxon>Aspergillus</taxon>
        <taxon>Aspergillus subgen. Nidulantes</taxon>
    </lineage>
</organism>
<sequence length="157" mass="18182">MFRTTLRPIPGAFAHWQSRRAMSYLYRFQICPESQLFDKIFDQDDWEWEDGIEVARDGLVYPKISVDGSNGALFMPNTHFMQEVTRRSFDNYLDAGTAIPKPLTLYRERDSRFTLQPSCPMTLQALNATLTEFYAASCSSASPEEWLGKNPYHEAFF</sequence>